<dbReference type="SMART" id="SM00044">
    <property type="entry name" value="CYCc"/>
    <property type="match status" value="1"/>
</dbReference>
<evidence type="ECO:0000313" key="4">
    <source>
        <dbReference type="EMBL" id="MBH9578028.1"/>
    </source>
</evidence>
<reference evidence="4" key="1">
    <citation type="submission" date="2020-12" db="EMBL/GenBank/DDBJ databases">
        <title>The genome sequence of Inhella sp. 1Y17.</title>
        <authorList>
            <person name="Liu Y."/>
        </authorList>
    </citation>
    <scope>NUCLEOTIDE SEQUENCE</scope>
    <source>
        <strain evidence="4">1Y17</strain>
    </source>
</reference>
<dbReference type="InterPro" id="IPR001054">
    <property type="entry name" value="A/G_cyclase"/>
</dbReference>
<keyword evidence="2" id="KW-1133">Transmembrane helix</keyword>
<dbReference type="InterPro" id="IPR029787">
    <property type="entry name" value="Nucleotide_cyclase"/>
</dbReference>
<accession>A0A931NHQ6</accession>
<dbReference type="EMBL" id="JAEDAK010000009">
    <property type="protein sequence ID" value="MBH9578028.1"/>
    <property type="molecule type" value="Genomic_DNA"/>
</dbReference>
<evidence type="ECO:0000256" key="2">
    <source>
        <dbReference type="SAM" id="Phobius"/>
    </source>
</evidence>
<dbReference type="PANTHER" id="PTHR43081">
    <property type="entry name" value="ADENYLATE CYCLASE, TERMINAL-DIFFERENTIATION SPECIFIC-RELATED"/>
    <property type="match status" value="1"/>
</dbReference>
<dbReference type="GO" id="GO:0035556">
    <property type="term" value="P:intracellular signal transduction"/>
    <property type="evidence" value="ECO:0007669"/>
    <property type="project" value="InterPro"/>
</dbReference>
<feature type="domain" description="Guanylate cyclase" evidence="3">
    <location>
        <begin position="464"/>
        <end position="600"/>
    </location>
</feature>
<feature type="region of interest" description="Disordered" evidence="1">
    <location>
        <begin position="670"/>
        <end position="692"/>
    </location>
</feature>
<gene>
    <name evidence="4" type="ORF">I7X39_14070</name>
</gene>
<keyword evidence="2" id="KW-0472">Membrane</keyword>
<dbReference type="Gene3D" id="3.30.70.1230">
    <property type="entry name" value="Nucleotide cyclase"/>
    <property type="match status" value="1"/>
</dbReference>
<evidence type="ECO:0000259" key="3">
    <source>
        <dbReference type="PROSITE" id="PS50125"/>
    </source>
</evidence>
<dbReference type="InterPro" id="IPR050697">
    <property type="entry name" value="Adenylyl/Guanylyl_Cyclase_3/4"/>
</dbReference>
<dbReference type="Proteomes" id="UP000613266">
    <property type="component" value="Unassembled WGS sequence"/>
</dbReference>
<comment type="caution">
    <text evidence="4">The sequence shown here is derived from an EMBL/GenBank/DDBJ whole genome shotgun (WGS) entry which is preliminary data.</text>
</comment>
<evidence type="ECO:0000256" key="1">
    <source>
        <dbReference type="SAM" id="MobiDB-lite"/>
    </source>
</evidence>
<dbReference type="InterPro" id="IPR007890">
    <property type="entry name" value="CHASE2"/>
</dbReference>
<dbReference type="Pfam" id="PF05226">
    <property type="entry name" value="CHASE2"/>
    <property type="match status" value="1"/>
</dbReference>
<name>A0A931NHQ6_9BURK</name>
<sequence length="692" mass="73628">MKLSWRNYPWVLRVLALLLILGVVAALRQFAPQVTEGTQDAAGDLAWRVTASSQTERRLVVVDIDEASLREVGPWPWPRATMAQLSEKLGQAGALVQAYDMVFPEPREGDELLREVWSKSPVVMAQLFSLDPRVDPREGELGAGLAQAGCPPFAPRSYGHYGNAAELRRAASSTGHITPRFESDGVVRKLPGLVCHQGQAYPSLALSAFWQAAQAGVTPGVSGQDWQAVTRSELGLAGWLGPHALLSSRSLPGLTVPLDAHGDLRVPYRVDRKALMSVSAADVLKGRADLSVLKGTIALVGATAFGLGDTVATPQAPVAAGFEVHAQMLAALLDHRIPFMPELAPSLEWLGMGLMAVGLLVLAVRRRGVPAKRLPLAGLALALVCWLVASTLLVTADLWLPWASAALFAILFSVALATVEHALTRAQRERLSAHLGAYLPAPVAQRLMASDPSGSLQFERREISVMCADIRNFSAFAAHRSPEESAALLHAFCCIAVDVVEQHGGVVENVIGDSVVAVWNAYPECPDHPQRALAAAQELLRATRSLLASGQPVSEHSVVQPLALGVGLESGTAIVGSFGPARRRAHAALGEPVSVASRIQAMTADLSIPILLGPQLAGSLGASAVEPLGDYLLEGLSKHYSLYAPQAWAELVPEDPQWLETAIAGERHADGDPWAEASDHHPLGLTSELRDA</sequence>
<dbReference type="SUPFAM" id="SSF55073">
    <property type="entry name" value="Nucleotide cyclase"/>
    <property type="match status" value="1"/>
</dbReference>
<protein>
    <submittedName>
        <fullName evidence="4">Adenylate/guanylate cyclase domain-containing protein</fullName>
    </submittedName>
</protein>
<dbReference type="GO" id="GO:0009190">
    <property type="term" value="P:cyclic nucleotide biosynthetic process"/>
    <property type="evidence" value="ECO:0007669"/>
    <property type="project" value="InterPro"/>
</dbReference>
<dbReference type="PANTHER" id="PTHR43081:SF1">
    <property type="entry name" value="ADENYLATE CYCLASE, TERMINAL-DIFFERENTIATION SPECIFIC"/>
    <property type="match status" value="1"/>
</dbReference>
<feature type="transmembrane region" description="Helical" evidence="2">
    <location>
        <begin position="376"/>
        <end position="396"/>
    </location>
</feature>
<evidence type="ECO:0000313" key="5">
    <source>
        <dbReference type="Proteomes" id="UP000613266"/>
    </source>
</evidence>
<feature type="transmembrane region" description="Helical" evidence="2">
    <location>
        <begin position="402"/>
        <end position="423"/>
    </location>
</feature>
<keyword evidence="5" id="KW-1185">Reference proteome</keyword>
<proteinExistence type="predicted"/>
<feature type="transmembrane region" description="Helical" evidence="2">
    <location>
        <begin position="346"/>
        <end position="364"/>
    </location>
</feature>
<dbReference type="GO" id="GO:0004016">
    <property type="term" value="F:adenylate cyclase activity"/>
    <property type="evidence" value="ECO:0007669"/>
    <property type="project" value="UniProtKB-ARBA"/>
</dbReference>
<dbReference type="PROSITE" id="PS50125">
    <property type="entry name" value="GUANYLATE_CYCLASE_2"/>
    <property type="match status" value="1"/>
</dbReference>
<dbReference type="Pfam" id="PF00211">
    <property type="entry name" value="Guanylate_cyc"/>
    <property type="match status" value="1"/>
</dbReference>
<dbReference type="SMART" id="SM01080">
    <property type="entry name" value="CHASE2"/>
    <property type="match status" value="1"/>
</dbReference>
<organism evidence="4 5">
    <name type="scientific">Inhella proteolytica</name>
    <dbReference type="NCBI Taxonomy" id="2795029"/>
    <lineage>
        <taxon>Bacteria</taxon>
        <taxon>Pseudomonadati</taxon>
        <taxon>Pseudomonadota</taxon>
        <taxon>Betaproteobacteria</taxon>
        <taxon>Burkholderiales</taxon>
        <taxon>Sphaerotilaceae</taxon>
        <taxon>Inhella</taxon>
    </lineage>
</organism>
<dbReference type="CDD" id="cd07302">
    <property type="entry name" value="CHD"/>
    <property type="match status" value="1"/>
</dbReference>
<keyword evidence="2" id="KW-0812">Transmembrane</keyword>
<dbReference type="AlphaFoldDB" id="A0A931NHQ6"/>